<protein>
    <submittedName>
        <fullName evidence="3">PLB1</fullName>
        <ecNumber evidence="3">3.1.1.4</ecNumber>
        <ecNumber evidence="3">3.1.1.5</ecNumber>
    </submittedName>
</protein>
<gene>
    <name evidence="3" type="ORF">MEDL_34238</name>
</gene>
<evidence type="ECO:0000256" key="1">
    <source>
        <dbReference type="SAM" id="Phobius"/>
    </source>
</evidence>
<feature type="chain" id="PRO_5035829396" evidence="2">
    <location>
        <begin position="20"/>
        <end position="191"/>
    </location>
</feature>
<dbReference type="EC" id="3.1.1.5" evidence="3"/>
<dbReference type="Proteomes" id="UP000683360">
    <property type="component" value="Unassembled WGS sequence"/>
</dbReference>
<keyword evidence="1" id="KW-0812">Transmembrane</keyword>
<dbReference type="GO" id="GO:0004622">
    <property type="term" value="F:phosphatidylcholine lysophospholipase activity"/>
    <property type="evidence" value="ECO:0007669"/>
    <property type="project" value="UniProtKB-EC"/>
</dbReference>
<evidence type="ECO:0000313" key="3">
    <source>
        <dbReference type="EMBL" id="CAG2220769.1"/>
    </source>
</evidence>
<evidence type="ECO:0000313" key="4">
    <source>
        <dbReference type="Proteomes" id="UP000683360"/>
    </source>
</evidence>
<dbReference type="EMBL" id="CAJPWZ010001671">
    <property type="protein sequence ID" value="CAG2220769.1"/>
    <property type="molecule type" value="Genomic_DNA"/>
</dbReference>
<keyword evidence="1" id="KW-1133">Transmembrane helix</keyword>
<keyword evidence="1" id="KW-0472">Membrane</keyword>
<comment type="caution">
    <text evidence="3">The sequence shown here is derived from an EMBL/GenBank/DDBJ whole genome shotgun (WGS) entry which is preliminary data.</text>
</comment>
<accession>A0A8S3SS64</accession>
<reference evidence="3" key="1">
    <citation type="submission" date="2021-03" db="EMBL/GenBank/DDBJ databases">
        <authorList>
            <person name="Bekaert M."/>
        </authorList>
    </citation>
    <scope>NUCLEOTIDE SEQUENCE</scope>
</reference>
<proteinExistence type="predicted"/>
<sequence length="191" mass="22208">MEPLRYFCCFILVFTTVNALKFKEYKHFLEEQSRNQTFMKLFDQHIKKFNRAKSKKDIECHGCKTQLIFPTKNIDTYRSVGGDGNVDEHITLARFVDSGRYDTRDDFTVVNQPFLSETKIPINTRQENRQPDANTRTHQFSSTSVAGIVIGALCIMIVVSLSVYYLKQKRKQNSVERYQLLQGSSPNYTEI</sequence>
<dbReference type="CDD" id="cd12087">
    <property type="entry name" value="TM_EGFR-like"/>
    <property type="match status" value="1"/>
</dbReference>
<organism evidence="3 4">
    <name type="scientific">Mytilus edulis</name>
    <name type="common">Blue mussel</name>
    <dbReference type="NCBI Taxonomy" id="6550"/>
    <lineage>
        <taxon>Eukaryota</taxon>
        <taxon>Metazoa</taxon>
        <taxon>Spiralia</taxon>
        <taxon>Lophotrochozoa</taxon>
        <taxon>Mollusca</taxon>
        <taxon>Bivalvia</taxon>
        <taxon>Autobranchia</taxon>
        <taxon>Pteriomorphia</taxon>
        <taxon>Mytilida</taxon>
        <taxon>Mytiloidea</taxon>
        <taxon>Mytilidae</taxon>
        <taxon>Mytilinae</taxon>
        <taxon>Mytilus</taxon>
    </lineage>
</organism>
<dbReference type="AlphaFoldDB" id="A0A8S3SS64"/>
<dbReference type="EC" id="3.1.1.4" evidence="3"/>
<evidence type="ECO:0000256" key="2">
    <source>
        <dbReference type="SAM" id="SignalP"/>
    </source>
</evidence>
<keyword evidence="4" id="KW-1185">Reference proteome</keyword>
<feature type="signal peptide" evidence="2">
    <location>
        <begin position="1"/>
        <end position="19"/>
    </location>
</feature>
<name>A0A8S3SS64_MYTED</name>
<keyword evidence="2" id="KW-0732">Signal</keyword>
<dbReference type="OrthoDB" id="10265800at2759"/>
<keyword evidence="3" id="KW-0378">Hydrolase</keyword>
<dbReference type="GO" id="GO:0004623">
    <property type="term" value="F:phospholipase A2 activity"/>
    <property type="evidence" value="ECO:0007669"/>
    <property type="project" value="UniProtKB-EC"/>
</dbReference>
<feature type="transmembrane region" description="Helical" evidence="1">
    <location>
        <begin position="145"/>
        <end position="166"/>
    </location>
</feature>